<organism evidence="9 10">
    <name type="scientific">Brachionus calyciflorus</name>
    <dbReference type="NCBI Taxonomy" id="104777"/>
    <lineage>
        <taxon>Eukaryota</taxon>
        <taxon>Metazoa</taxon>
        <taxon>Spiralia</taxon>
        <taxon>Gnathifera</taxon>
        <taxon>Rotifera</taxon>
        <taxon>Eurotatoria</taxon>
        <taxon>Monogononta</taxon>
        <taxon>Pseudotrocha</taxon>
        <taxon>Ploima</taxon>
        <taxon>Brachionidae</taxon>
        <taxon>Brachionus</taxon>
    </lineage>
</organism>
<feature type="compositionally biased region" description="Low complexity" evidence="7">
    <location>
        <begin position="1"/>
        <end position="18"/>
    </location>
</feature>
<evidence type="ECO:0000256" key="4">
    <source>
        <dbReference type="ARBA" id="ARBA00022833"/>
    </source>
</evidence>
<feature type="compositionally biased region" description="Polar residues" evidence="7">
    <location>
        <begin position="24"/>
        <end position="61"/>
    </location>
</feature>
<gene>
    <name evidence="9" type="ORF">OXX778_LOCUS345</name>
</gene>
<keyword evidence="4" id="KW-0862">Zinc</keyword>
<reference evidence="9" key="1">
    <citation type="submission" date="2021-02" db="EMBL/GenBank/DDBJ databases">
        <authorList>
            <person name="Nowell W R."/>
        </authorList>
    </citation>
    <scope>NUCLEOTIDE SEQUENCE</scope>
    <source>
        <strain evidence="9">Ploen Becks lab</strain>
    </source>
</reference>
<feature type="region of interest" description="Disordered" evidence="7">
    <location>
        <begin position="1"/>
        <end position="93"/>
    </location>
</feature>
<evidence type="ECO:0000256" key="7">
    <source>
        <dbReference type="SAM" id="MobiDB-lite"/>
    </source>
</evidence>
<evidence type="ECO:0000256" key="1">
    <source>
        <dbReference type="ARBA" id="ARBA00022598"/>
    </source>
</evidence>
<dbReference type="SMART" id="SM00109">
    <property type="entry name" value="C1"/>
    <property type="match status" value="2"/>
</dbReference>
<keyword evidence="3" id="KW-0547">Nucleotide-binding</keyword>
<name>A0A813M6J9_9BILA</name>
<keyword evidence="5" id="KW-0067">ATP-binding</keyword>
<feature type="compositionally biased region" description="Polar residues" evidence="7">
    <location>
        <begin position="70"/>
        <end position="90"/>
    </location>
</feature>
<dbReference type="EMBL" id="CAJNOC010000016">
    <property type="protein sequence ID" value="CAF0706258.1"/>
    <property type="molecule type" value="Genomic_DNA"/>
</dbReference>
<dbReference type="PROSITE" id="PS51221">
    <property type="entry name" value="TTL"/>
    <property type="match status" value="1"/>
</dbReference>
<keyword evidence="6" id="KW-0175">Coiled coil</keyword>
<dbReference type="PROSITE" id="PS50081">
    <property type="entry name" value="ZF_DAG_PE_2"/>
    <property type="match status" value="2"/>
</dbReference>
<dbReference type="Proteomes" id="UP000663879">
    <property type="component" value="Unassembled WGS sequence"/>
</dbReference>
<evidence type="ECO:0000259" key="8">
    <source>
        <dbReference type="PROSITE" id="PS50081"/>
    </source>
</evidence>
<evidence type="ECO:0000256" key="3">
    <source>
        <dbReference type="ARBA" id="ARBA00022741"/>
    </source>
</evidence>
<dbReference type="SUPFAM" id="SSF56059">
    <property type="entry name" value="Glutathione synthetase ATP-binding domain-like"/>
    <property type="match status" value="1"/>
</dbReference>
<keyword evidence="1" id="KW-0436">Ligase</keyword>
<dbReference type="GO" id="GO:0036064">
    <property type="term" value="C:ciliary basal body"/>
    <property type="evidence" value="ECO:0007669"/>
    <property type="project" value="TreeGrafter"/>
</dbReference>
<dbReference type="GO" id="GO:0046872">
    <property type="term" value="F:metal ion binding"/>
    <property type="evidence" value="ECO:0007669"/>
    <property type="project" value="UniProtKB-KW"/>
</dbReference>
<feature type="domain" description="Phorbol-ester/DAG-type" evidence="8">
    <location>
        <begin position="1054"/>
        <end position="1104"/>
    </location>
</feature>
<feature type="compositionally biased region" description="Polar residues" evidence="7">
    <location>
        <begin position="708"/>
        <end position="723"/>
    </location>
</feature>
<comment type="caution">
    <text evidence="9">The sequence shown here is derived from an EMBL/GenBank/DDBJ whole genome shotgun (WGS) entry which is preliminary data.</text>
</comment>
<proteinExistence type="predicted"/>
<dbReference type="Pfam" id="PF00130">
    <property type="entry name" value="C1_1"/>
    <property type="match status" value="2"/>
</dbReference>
<dbReference type="OrthoDB" id="202825at2759"/>
<dbReference type="InterPro" id="IPR020454">
    <property type="entry name" value="DAG/PE-bd"/>
</dbReference>
<dbReference type="Gene3D" id="3.30.60.20">
    <property type="match status" value="2"/>
</dbReference>
<dbReference type="InterPro" id="IPR004344">
    <property type="entry name" value="TTL/TTLL_fam"/>
</dbReference>
<dbReference type="AlphaFoldDB" id="A0A813M6J9"/>
<evidence type="ECO:0000313" key="10">
    <source>
        <dbReference type="Proteomes" id="UP000663879"/>
    </source>
</evidence>
<dbReference type="InterPro" id="IPR046349">
    <property type="entry name" value="C1-like_sf"/>
</dbReference>
<dbReference type="InterPro" id="IPR002219">
    <property type="entry name" value="PKC_DAG/PE"/>
</dbReference>
<dbReference type="GO" id="GO:0015631">
    <property type="term" value="F:tubulin binding"/>
    <property type="evidence" value="ECO:0007669"/>
    <property type="project" value="TreeGrafter"/>
</dbReference>
<dbReference type="SUPFAM" id="SSF57889">
    <property type="entry name" value="Cysteine-rich domain"/>
    <property type="match status" value="2"/>
</dbReference>
<dbReference type="PROSITE" id="PS00479">
    <property type="entry name" value="ZF_DAG_PE_1"/>
    <property type="match status" value="2"/>
</dbReference>
<feature type="region of interest" description="Disordered" evidence="7">
    <location>
        <begin position="672"/>
        <end position="724"/>
    </location>
</feature>
<dbReference type="PRINTS" id="PR00008">
    <property type="entry name" value="DAGPEDOMAIN"/>
</dbReference>
<dbReference type="PANTHER" id="PTHR12241:SF147">
    <property type="entry name" value="TUBULIN POLYGLUTAMYLASE TTLL7"/>
    <property type="match status" value="1"/>
</dbReference>
<dbReference type="GO" id="GO:0005524">
    <property type="term" value="F:ATP binding"/>
    <property type="evidence" value="ECO:0007669"/>
    <property type="project" value="UniProtKB-KW"/>
</dbReference>
<dbReference type="Gene3D" id="3.30.470.20">
    <property type="entry name" value="ATP-grasp fold, B domain"/>
    <property type="match status" value="1"/>
</dbReference>
<sequence>MIKLMNNSSNNNYETSNSLYKKPNSISQSLSSNRLIPTTNQANRTDTIKSSIDISTNNKPTLQKLFGTRKPTNSFNSDSVSGSENESARTSSKKIVAKHEIPLVKHYNIDENNHKFNYHDTDRFNSTVPTKLNKNFLLKMKKKHKYRISANVSGTKFEIIKNVLESLGCKIASDDNFDCNLIWDDTRVSVECISELKSFQRFNHFPAMSEISRKDALAKNILKICKVLPQEFDFVPKTWIMPGDYSNLLSYANEMKKYQQKKTYIMKPSNGAMGHGIKLYRNIDKIQPTENFVVQEYISNPYLIDGFKFDLRIYALVTSCDPLRAFIFNNGLVRLGTEEYQEPSESNIDHLFMHLTNYSVNKKNKNHYDEGDPSGETGTKRSLKYLFDHFRRNNIDSSKIWKNIQDIILKTLLVAEPYLFHTYKMCRPGQIPGTESVCYEILGFDILLDDKLKPWVIEVNRSPSFGANQQIDFDIKSRLLVDTFELLHLRASDRLRSQTMEKLEAKKRLYNLNSYSSKNDLNSYEQKTFSMQSNNNASFTSNLTTSSSNGNLNAIMRKQKSKEKRKMELIDQIKLMRREQKRQDFENRNLGNFSRLFPIDDKYDMDYYLNILNTAFNLFYPIGKHIQWKKTYDRIKEEELFNELAECDENLYDESNYDQYRKINEYLRDEYMSSDTEDESHSNSENEDNEYPHNNHHNKHINHPNNHFSISEASPHRSTSIDSFHQDDLNDENLVGSKISFNSTKRVSQKTLIESENIKQNRVNTLLNSITSAQYTKTKPFVRRNTDLSLKTKEISNSNKTEQQQDLLKQMRNHQNKINVTSNNLNDLKGKEALNSQDKEDISNNNLDTLTIACLKLLTQLEIKFPNKSNEQTKAILQRIYAKLDAYKPKLADYWMVKLDDSKRTKILNIVKTNLIVILQKVFMVDSVDNLRLYKIFIKLLNRLLWMHGQGLWNCFASSNNSSWETIFNKSTFQITDNELKCCYRIVDLCKDCVVIVYQYAFENKNTLEKHNTPVNTFSRQRAVSLSNNNVFFLNKMELRLRLSEKGRVHVVKNHKFTAHFFRQPTFCSLCKRFLWGLGKQGYRCKTCFLATHKQCHSFVTHECPFGGGGDETSDDACFSNHKFKLHNYKLPTFCDHCGSLLQGLYHQGVKCNVCNSNIHKKCMKFFPNTCDFDHQRDILSNDEIELLDKRSNYVFSNIWEEQ</sequence>
<evidence type="ECO:0000256" key="6">
    <source>
        <dbReference type="SAM" id="Coils"/>
    </source>
</evidence>
<dbReference type="GO" id="GO:0070740">
    <property type="term" value="F:tubulin-glutamic acid ligase activity"/>
    <property type="evidence" value="ECO:0007669"/>
    <property type="project" value="TreeGrafter"/>
</dbReference>
<dbReference type="PANTHER" id="PTHR12241">
    <property type="entry name" value="TUBULIN POLYGLUTAMYLASE"/>
    <property type="match status" value="1"/>
</dbReference>
<keyword evidence="10" id="KW-1185">Reference proteome</keyword>
<evidence type="ECO:0000256" key="5">
    <source>
        <dbReference type="ARBA" id="ARBA00022840"/>
    </source>
</evidence>
<accession>A0A813M6J9</accession>
<protein>
    <recommendedName>
        <fullName evidence="8">Phorbol-ester/DAG-type domain-containing protein</fullName>
    </recommendedName>
</protein>
<keyword evidence="2" id="KW-0479">Metal-binding</keyword>
<evidence type="ECO:0000256" key="2">
    <source>
        <dbReference type="ARBA" id="ARBA00022723"/>
    </source>
</evidence>
<dbReference type="Pfam" id="PF03133">
    <property type="entry name" value="TTL"/>
    <property type="match status" value="1"/>
</dbReference>
<feature type="domain" description="Phorbol-ester/DAG-type" evidence="8">
    <location>
        <begin position="1121"/>
        <end position="1171"/>
    </location>
</feature>
<evidence type="ECO:0000313" key="9">
    <source>
        <dbReference type="EMBL" id="CAF0706258.1"/>
    </source>
</evidence>
<dbReference type="GO" id="GO:0000226">
    <property type="term" value="P:microtubule cytoskeleton organization"/>
    <property type="evidence" value="ECO:0007669"/>
    <property type="project" value="TreeGrafter"/>
</dbReference>
<feature type="coiled-coil region" evidence="6">
    <location>
        <begin position="797"/>
        <end position="831"/>
    </location>
</feature>